<organism evidence="1 3">
    <name type="scientific">Didymodactylos carnosus</name>
    <dbReference type="NCBI Taxonomy" id="1234261"/>
    <lineage>
        <taxon>Eukaryota</taxon>
        <taxon>Metazoa</taxon>
        <taxon>Spiralia</taxon>
        <taxon>Gnathifera</taxon>
        <taxon>Rotifera</taxon>
        <taxon>Eurotatoria</taxon>
        <taxon>Bdelloidea</taxon>
        <taxon>Philodinida</taxon>
        <taxon>Philodinidae</taxon>
        <taxon>Didymodactylos</taxon>
    </lineage>
</organism>
<feature type="non-terminal residue" evidence="1">
    <location>
        <position position="19"/>
    </location>
</feature>
<evidence type="ECO:0000313" key="3">
    <source>
        <dbReference type="Proteomes" id="UP000663829"/>
    </source>
</evidence>
<reference evidence="1" key="1">
    <citation type="submission" date="2021-02" db="EMBL/GenBank/DDBJ databases">
        <authorList>
            <person name="Nowell W R."/>
        </authorList>
    </citation>
    <scope>NUCLEOTIDE SEQUENCE</scope>
</reference>
<name>A0A814V8N9_9BILA</name>
<evidence type="ECO:0000313" key="1">
    <source>
        <dbReference type="EMBL" id="CAF1184679.1"/>
    </source>
</evidence>
<protein>
    <submittedName>
        <fullName evidence="1">Uncharacterized protein</fullName>
    </submittedName>
</protein>
<keyword evidence="3" id="KW-1185">Reference proteome</keyword>
<dbReference type="EMBL" id="CAJNOQ010007978">
    <property type="protein sequence ID" value="CAF1184679.1"/>
    <property type="molecule type" value="Genomic_DNA"/>
</dbReference>
<proteinExistence type="predicted"/>
<gene>
    <name evidence="1" type="ORF">GPM918_LOCUS22885</name>
    <name evidence="2" type="ORF">SRO942_LOCUS22884</name>
</gene>
<sequence>MVVHGCAPMPNFLGIGAQK</sequence>
<evidence type="ECO:0000313" key="2">
    <source>
        <dbReference type="EMBL" id="CAF3948980.1"/>
    </source>
</evidence>
<dbReference type="EMBL" id="CAJOBC010007979">
    <property type="protein sequence ID" value="CAF3948980.1"/>
    <property type="molecule type" value="Genomic_DNA"/>
</dbReference>
<dbReference type="Proteomes" id="UP000681722">
    <property type="component" value="Unassembled WGS sequence"/>
</dbReference>
<comment type="caution">
    <text evidence="1">The sequence shown here is derived from an EMBL/GenBank/DDBJ whole genome shotgun (WGS) entry which is preliminary data.</text>
</comment>
<dbReference type="Proteomes" id="UP000663829">
    <property type="component" value="Unassembled WGS sequence"/>
</dbReference>
<dbReference type="AlphaFoldDB" id="A0A814V8N9"/>
<accession>A0A814V8N9</accession>